<dbReference type="NCBIfam" id="NF045982">
    <property type="entry name" value="Mbov0283_fam_LP"/>
    <property type="match status" value="1"/>
</dbReference>
<feature type="chain" id="PRO_5019216734" evidence="2">
    <location>
        <begin position="24"/>
        <end position="228"/>
    </location>
</feature>
<evidence type="ECO:0000256" key="1">
    <source>
        <dbReference type="SAM" id="MobiDB-lite"/>
    </source>
</evidence>
<organism evidence="3 4">
    <name type="scientific">Mycoplasmopsis bovis (strain ATCC 25523 / DSM 22781 / NCTC 10131 / PG45)</name>
    <name type="common">Mycoplasma bovis</name>
    <dbReference type="NCBI Taxonomy" id="289397"/>
    <lineage>
        <taxon>Bacteria</taxon>
        <taxon>Bacillati</taxon>
        <taxon>Mycoplasmatota</taxon>
        <taxon>Mycoplasmoidales</taxon>
        <taxon>Metamycoplasmataceae</taxon>
        <taxon>Mycoplasmopsis</taxon>
    </lineage>
</organism>
<feature type="region of interest" description="Disordered" evidence="1">
    <location>
        <begin position="1"/>
        <end position="20"/>
    </location>
</feature>
<feature type="compositionally biased region" description="Polar residues" evidence="1">
    <location>
        <begin position="113"/>
        <end position="122"/>
    </location>
</feature>
<reference evidence="3 4" key="1">
    <citation type="journal article" date="2011" name="Infect. Immun.">
        <title>Complete genome sequence of Mycoplasma bovis type strain PG45 (ATCC 25523).</title>
        <authorList>
            <person name="Wise K.S."/>
            <person name="Calcutt M.J."/>
            <person name="Foecking M.F."/>
            <person name="Roske K."/>
            <person name="Madupu R."/>
            <person name="Methe B.A."/>
        </authorList>
    </citation>
    <scope>NUCLEOTIDE SEQUENCE [LARGE SCALE GENOMIC DNA]</scope>
    <source>
        <strain evidence="4">ATCC 25523 / DSM 22781 / NCTC 10131 / PG45</strain>
    </source>
</reference>
<dbReference type="PROSITE" id="PS51257">
    <property type="entry name" value="PROKAR_LIPOPROTEIN"/>
    <property type="match status" value="1"/>
</dbReference>
<accession>A0A454AQ41</accession>
<keyword evidence="3" id="KW-0449">Lipoprotein</keyword>
<name>A0A454AQ41_MYCBG</name>
<dbReference type="KEGG" id="mbv:MBOVPG45_0431"/>
<feature type="signal peptide" evidence="2">
    <location>
        <begin position="1"/>
        <end position="23"/>
    </location>
</feature>
<dbReference type="RefSeq" id="WP_013456392.1">
    <property type="nucleotide sequence ID" value="NC_014760.1"/>
</dbReference>
<dbReference type="Proteomes" id="UP000008713">
    <property type="component" value="Chromosome"/>
</dbReference>
<evidence type="ECO:0000256" key="2">
    <source>
        <dbReference type="SAM" id="SignalP"/>
    </source>
</evidence>
<dbReference type="EMBL" id="CP002188">
    <property type="protein sequence ID" value="ADR25169.1"/>
    <property type="molecule type" value="Genomic_DNA"/>
</dbReference>
<feature type="region of interest" description="Disordered" evidence="1">
    <location>
        <begin position="27"/>
        <end position="123"/>
    </location>
</feature>
<keyword evidence="2" id="KW-0732">Signal</keyword>
<feature type="compositionally biased region" description="Polar residues" evidence="1">
    <location>
        <begin position="82"/>
        <end position="105"/>
    </location>
</feature>
<evidence type="ECO:0000313" key="4">
    <source>
        <dbReference type="Proteomes" id="UP000008713"/>
    </source>
</evidence>
<gene>
    <name evidence="3" type="ordered locus">MBOVPG45_0431</name>
</gene>
<feature type="compositionally biased region" description="Basic and acidic residues" evidence="1">
    <location>
        <begin position="63"/>
        <end position="79"/>
    </location>
</feature>
<sequence>MKRKLMLIGGGGLVFASSFPMTAASCDVKKKDVETSSSKKQGSKPNSESKSENQDSETNSQSKSEKEDSKPNSESKSENQDSETNSQSKSGKQDSETNGSSNELTKPSEKTQNDMPTENSGINDYLDKVMEYGKEASELITLLEERKEREEKVNELLKKPGLWKIVEELSSLYESSKYDLNAFKKEIEEVLKNPRDKNELSVKLKQYKGSSEEIKNAIKELKGFKRQK</sequence>
<dbReference type="AlphaFoldDB" id="A0A454AQ41"/>
<protein>
    <submittedName>
        <fullName evidence="3">Putative lipoprotein</fullName>
    </submittedName>
</protein>
<proteinExistence type="predicted"/>
<feature type="compositionally biased region" description="Polar residues" evidence="1">
    <location>
        <begin position="35"/>
        <end position="46"/>
    </location>
</feature>
<evidence type="ECO:0000313" key="3">
    <source>
        <dbReference type="EMBL" id="ADR25169.1"/>
    </source>
</evidence>
<dbReference type="GeneID" id="31507785"/>